<dbReference type="GO" id="GO:0005975">
    <property type="term" value="P:carbohydrate metabolic process"/>
    <property type="evidence" value="ECO:0007669"/>
    <property type="project" value="InterPro"/>
</dbReference>
<dbReference type="Gene3D" id="3.20.20.80">
    <property type="entry name" value="Glycosidases"/>
    <property type="match status" value="1"/>
</dbReference>
<dbReference type="Proteomes" id="UP000308549">
    <property type="component" value="Unassembled WGS sequence"/>
</dbReference>
<dbReference type="SUPFAM" id="SSF51445">
    <property type="entry name" value="(Trans)glycosidases"/>
    <property type="match status" value="1"/>
</dbReference>
<keyword evidence="3" id="KW-1185">Reference proteome</keyword>
<dbReference type="InterPro" id="IPR001360">
    <property type="entry name" value="Glyco_hydro_1"/>
</dbReference>
<dbReference type="OrthoDB" id="65569at2759"/>
<evidence type="ECO:0000313" key="3">
    <source>
        <dbReference type="Proteomes" id="UP000308549"/>
    </source>
</evidence>
<comment type="caution">
    <text evidence="2">The sequence shown here is derived from an EMBL/GenBank/DDBJ whole genome shotgun (WGS) entry which is preliminary data.</text>
</comment>
<evidence type="ECO:0008006" key="4">
    <source>
        <dbReference type="Google" id="ProtNLM"/>
    </source>
</evidence>
<organism evidence="2 3">
    <name type="scientific">Salinomyces thailandicus</name>
    <dbReference type="NCBI Taxonomy" id="706561"/>
    <lineage>
        <taxon>Eukaryota</taxon>
        <taxon>Fungi</taxon>
        <taxon>Dikarya</taxon>
        <taxon>Ascomycota</taxon>
        <taxon>Pezizomycotina</taxon>
        <taxon>Dothideomycetes</taxon>
        <taxon>Dothideomycetidae</taxon>
        <taxon>Mycosphaerellales</taxon>
        <taxon>Teratosphaeriaceae</taxon>
        <taxon>Salinomyces</taxon>
    </lineage>
</organism>
<evidence type="ECO:0000256" key="1">
    <source>
        <dbReference type="RuleBase" id="RU003690"/>
    </source>
</evidence>
<name>A0A4U0UAV9_9PEZI</name>
<dbReference type="EMBL" id="NAJL01000005">
    <property type="protein sequence ID" value="TKA32448.1"/>
    <property type="molecule type" value="Genomic_DNA"/>
</dbReference>
<comment type="similarity">
    <text evidence="1">Belongs to the glycosyl hydrolase 1 family.</text>
</comment>
<dbReference type="PANTHER" id="PTHR10353:SF53">
    <property type="entry name" value="BETA-1,4-GLUCOSIDASE (EUROFUNG)"/>
    <property type="match status" value="1"/>
</dbReference>
<proteinExistence type="inferred from homology"/>
<dbReference type="Pfam" id="PF00232">
    <property type="entry name" value="Glyco_hydro_1"/>
    <property type="match status" value="1"/>
</dbReference>
<gene>
    <name evidence="2" type="ORF">B0A50_01556</name>
</gene>
<accession>A0A4U0UAV9</accession>
<dbReference type="AlphaFoldDB" id="A0A4U0UAV9"/>
<dbReference type="PANTHER" id="PTHR10353">
    <property type="entry name" value="GLYCOSYL HYDROLASE"/>
    <property type="match status" value="1"/>
</dbReference>
<dbReference type="GO" id="GO:0008422">
    <property type="term" value="F:beta-glucosidase activity"/>
    <property type="evidence" value="ECO:0007669"/>
    <property type="project" value="TreeGrafter"/>
</dbReference>
<sequence>MVSFVRALCLDVHATTYAPPFSEASSLLASGVTYTTYSLESDASDDGPYGQSAYAALWATISYNTTVPFTTTVSPTPVASSDLIFPPALYTACPQSADSCLDCYKLPKDFIWGVSSSSWQIEGALKEAGRGPSSLDLVGALPNEAGQENAEVADMNYYLYKQDIVRLAAIGVPFYSFSISWPRIVPFGTEGSPINTLGLVHYDDLIDTVLANGMTPIVTLLHVDSPLNMTYNVTGFPDAFMYSAKQVVTRYGDRVQHWITFNEPNIDYYNRGWLEYISEIPNILSAHARFYHWYEEELGGTGDVTLKFANNLALPLDGSNAEDVRAAARYQDWLIGILGYPIFLGQNYPEEVLNTPGVKLKALTAEELASINGTADYWAFDPYVAQYATLPSNGMDACPNNQSDPLWPICVVNTNLQQDGWLMGQASFAYAYIAPQYVRQQLGWIWNVLKPSGILIAEYGFNPFMEYAKTLDDQRYDLERTLYYQWFLREMLKSIYEDGVNVIGALAWSFVDNNEFGSYEQQYGLQYVNRTNGRFTRKFKRSIFDYVEFMQEYVGG</sequence>
<dbReference type="InterPro" id="IPR017853">
    <property type="entry name" value="GH"/>
</dbReference>
<protein>
    <recommendedName>
        <fullName evidence="4">Beta-glucosidase</fullName>
    </recommendedName>
</protein>
<evidence type="ECO:0000313" key="2">
    <source>
        <dbReference type="EMBL" id="TKA32448.1"/>
    </source>
</evidence>
<reference evidence="2 3" key="1">
    <citation type="submission" date="2017-03" db="EMBL/GenBank/DDBJ databases">
        <title>Genomes of endolithic fungi from Antarctica.</title>
        <authorList>
            <person name="Coleine C."/>
            <person name="Masonjones S."/>
            <person name="Stajich J.E."/>
        </authorList>
    </citation>
    <scope>NUCLEOTIDE SEQUENCE [LARGE SCALE GENOMIC DNA]</scope>
    <source>
        <strain evidence="2 3">CCFEE 6315</strain>
    </source>
</reference>